<feature type="compositionally biased region" description="Basic and acidic residues" evidence="1">
    <location>
        <begin position="154"/>
        <end position="168"/>
    </location>
</feature>
<name>A0AAD7H5L7_9AGAR</name>
<keyword evidence="3" id="KW-1185">Reference proteome</keyword>
<feature type="compositionally biased region" description="Acidic residues" evidence="1">
    <location>
        <begin position="199"/>
        <end position="214"/>
    </location>
</feature>
<organism evidence="2 3">
    <name type="scientific">Mycena metata</name>
    <dbReference type="NCBI Taxonomy" id="1033252"/>
    <lineage>
        <taxon>Eukaryota</taxon>
        <taxon>Fungi</taxon>
        <taxon>Dikarya</taxon>
        <taxon>Basidiomycota</taxon>
        <taxon>Agaricomycotina</taxon>
        <taxon>Agaricomycetes</taxon>
        <taxon>Agaricomycetidae</taxon>
        <taxon>Agaricales</taxon>
        <taxon>Marasmiineae</taxon>
        <taxon>Mycenaceae</taxon>
        <taxon>Mycena</taxon>
    </lineage>
</organism>
<evidence type="ECO:0000313" key="2">
    <source>
        <dbReference type="EMBL" id="KAJ7712958.1"/>
    </source>
</evidence>
<proteinExistence type="predicted"/>
<reference evidence="2" key="1">
    <citation type="submission" date="2023-03" db="EMBL/GenBank/DDBJ databases">
        <title>Massive genome expansion in bonnet fungi (Mycena s.s.) driven by repeated elements and novel gene families across ecological guilds.</title>
        <authorList>
            <consortium name="Lawrence Berkeley National Laboratory"/>
            <person name="Harder C.B."/>
            <person name="Miyauchi S."/>
            <person name="Viragh M."/>
            <person name="Kuo A."/>
            <person name="Thoen E."/>
            <person name="Andreopoulos B."/>
            <person name="Lu D."/>
            <person name="Skrede I."/>
            <person name="Drula E."/>
            <person name="Henrissat B."/>
            <person name="Morin E."/>
            <person name="Kohler A."/>
            <person name="Barry K."/>
            <person name="LaButti K."/>
            <person name="Morin E."/>
            <person name="Salamov A."/>
            <person name="Lipzen A."/>
            <person name="Mereny Z."/>
            <person name="Hegedus B."/>
            <person name="Baldrian P."/>
            <person name="Stursova M."/>
            <person name="Weitz H."/>
            <person name="Taylor A."/>
            <person name="Grigoriev I.V."/>
            <person name="Nagy L.G."/>
            <person name="Martin F."/>
            <person name="Kauserud H."/>
        </authorList>
    </citation>
    <scope>NUCLEOTIDE SEQUENCE</scope>
    <source>
        <strain evidence="2">CBHHK182m</strain>
    </source>
</reference>
<evidence type="ECO:0000256" key="1">
    <source>
        <dbReference type="SAM" id="MobiDB-lite"/>
    </source>
</evidence>
<feature type="region of interest" description="Disordered" evidence="1">
    <location>
        <begin position="150"/>
        <end position="214"/>
    </location>
</feature>
<sequence length="214" mass="24724">MAKREIPMPFRHTRPHKNKSTGQSLDLRKPSGTSTALTWRKGKEIRRRCVGVLECSARSCSFDLQCAPELRRVDLHRQLKKSCLCGEPLRLRECGVEYSLHIFRGGGHFLNSGLHTHPRYTHSLIHRPQQPFQFTENTFRLPILLNDPYNVSDDESKVPEPDSLHNEHELDEESDQFNDTEGEQEQILEDVANHSLDWDTLDEQEMQNDPEADG</sequence>
<feature type="region of interest" description="Disordered" evidence="1">
    <location>
        <begin position="1"/>
        <end position="33"/>
    </location>
</feature>
<dbReference type="AlphaFoldDB" id="A0AAD7H5L7"/>
<dbReference type="Proteomes" id="UP001215598">
    <property type="component" value="Unassembled WGS sequence"/>
</dbReference>
<evidence type="ECO:0000313" key="3">
    <source>
        <dbReference type="Proteomes" id="UP001215598"/>
    </source>
</evidence>
<accession>A0AAD7H5L7</accession>
<protein>
    <submittedName>
        <fullName evidence="2">Uncharacterized protein</fullName>
    </submittedName>
</protein>
<gene>
    <name evidence="2" type="ORF">B0H16DRAFT_1623303</name>
</gene>
<dbReference type="EMBL" id="JARKIB010000354">
    <property type="protein sequence ID" value="KAJ7712958.1"/>
    <property type="molecule type" value="Genomic_DNA"/>
</dbReference>
<feature type="compositionally biased region" description="Acidic residues" evidence="1">
    <location>
        <begin position="169"/>
        <end position="188"/>
    </location>
</feature>
<comment type="caution">
    <text evidence="2">The sequence shown here is derived from an EMBL/GenBank/DDBJ whole genome shotgun (WGS) entry which is preliminary data.</text>
</comment>